<accession>A0A9X1L1B5</accession>
<evidence type="ECO:0000313" key="4">
    <source>
        <dbReference type="Proteomes" id="UP001139199"/>
    </source>
</evidence>
<name>A0A9X1L1B5_9FLAO</name>
<dbReference type="RefSeq" id="WP_226542648.1">
    <property type="nucleotide sequence ID" value="NZ_JAJAPW010000003.1"/>
</dbReference>
<feature type="compositionally biased region" description="Pro residues" evidence="1">
    <location>
        <begin position="35"/>
        <end position="44"/>
    </location>
</feature>
<comment type="caution">
    <text evidence="3">The sequence shown here is derived from an EMBL/GenBank/DDBJ whole genome shotgun (WGS) entry which is preliminary data.</text>
</comment>
<evidence type="ECO:0000256" key="1">
    <source>
        <dbReference type="SAM" id="MobiDB-lite"/>
    </source>
</evidence>
<organism evidence="3 4">
    <name type="scientific">Neotamlana laminarinivorans</name>
    <dbReference type="NCBI Taxonomy" id="2883124"/>
    <lineage>
        <taxon>Bacteria</taxon>
        <taxon>Pseudomonadati</taxon>
        <taxon>Bacteroidota</taxon>
        <taxon>Flavobacteriia</taxon>
        <taxon>Flavobacteriales</taxon>
        <taxon>Flavobacteriaceae</taxon>
        <taxon>Neotamlana</taxon>
    </lineage>
</organism>
<dbReference type="Proteomes" id="UP001139199">
    <property type="component" value="Unassembled WGS sequence"/>
</dbReference>
<keyword evidence="4" id="KW-1185">Reference proteome</keyword>
<dbReference type="NCBIfam" id="NF046080">
    <property type="entry name" value="PID_CTERM"/>
    <property type="match status" value="1"/>
</dbReference>
<protein>
    <submittedName>
        <fullName evidence="3">Uncharacterized protein</fullName>
    </submittedName>
</protein>
<keyword evidence="2" id="KW-0812">Transmembrane</keyword>
<feature type="transmembrane region" description="Helical" evidence="2">
    <location>
        <begin position="49"/>
        <end position="69"/>
    </location>
</feature>
<dbReference type="InterPro" id="IPR058207">
    <property type="entry name" value="PID_CTERM"/>
</dbReference>
<keyword evidence="2" id="KW-0472">Membrane</keyword>
<sequence>MKSSLKIARTVVLLIILVISGEINATNSSLQQTPTPGPLPPPPGYSDNDSVPIDGGLAALLLGATFFGVKKLRNRKQ</sequence>
<dbReference type="EMBL" id="JAJAPW010000003">
    <property type="protein sequence ID" value="MCB4798568.1"/>
    <property type="molecule type" value="Genomic_DNA"/>
</dbReference>
<proteinExistence type="predicted"/>
<evidence type="ECO:0000313" key="3">
    <source>
        <dbReference type="EMBL" id="MCB4798568.1"/>
    </source>
</evidence>
<gene>
    <name evidence="3" type="ORF">LG649_06920</name>
</gene>
<evidence type="ECO:0000256" key="2">
    <source>
        <dbReference type="SAM" id="Phobius"/>
    </source>
</evidence>
<keyword evidence="2" id="KW-1133">Transmembrane helix</keyword>
<dbReference type="AlphaFoldDB" id="A0A9X1L1B5"/>
<feature type="region of interest" description="Disordered" evidence="1">
    <location>
        <begin position="27"/>
        <end position="48"/>
    </location>
</feature>
<reference evidence="3" key="1">
    <citation type="submission" date="2021-10" db="EMBL/GenBank/DDBJ databases">
        <title>Tamlana sargassums sp. nov., and Tamlana laminarinivorans sp. nov., two new bacteria isolated from the brown alga.</title>
        <authorList>
            <person name="Li J."/>
        </authorList>
    </citation>
    <scope>NUCLEOTIDE SEQUENCE</scope>
    <source>
        <strain evidence="3">PT2-4</strain>
    </source>
</reference>